<evidence type="ECO:0000256" key="2">
    <source>
        <dbReference type="SAM" id="MobiDB-lite"/>
    </source>
</evidence>
<dbReference type="InterPro" id="IPR013087">
    <property type="entry name" value="Znf_C2H2_type"/>
</dbReference>
<dbReference type="InterPro" id="IPR036236">
    <property type="entry name" value="Znf_C2H2_sf"/>
</dbReference>
<reference evidence="4 5" key="1">
    <citation type="journal article" date="2016" name="Mol. Biol. Evol.">
        <title>Comparative Genomics of Early-Diverging Mushroom-Forming Fungi Provides Insights into the Origins of Lignocellulose Decay Capabilities.</title>
        <authorList>
            <person name="Nagy L.G."/>
            <person name="Riley R."/>
            <person name="Tritt A."/>
            <person name="Adam C."/>
            <person name="Daum C."/>
            <person name="Floudas D."/>
            <person name="Sun H."/>
            <person name="Yadav J.S."/>
            <person name="Pangilinan J."/>
            <person name="Larsson K.H."/>
            <person name="Matsuura K."/>
            <person name="Barry K."/>
            <person name="Labutti K."/>
            <person name="Kuo R."/>
            <person name="Ohm R.A."/>
            <person name="Bhattacharya S.S."/>
            <person name="Shirouzu T."/>
            <person name="Yoshinaga Y."/>
            <person name="Martin F.M."/>
            <person name="Grigoriev I.V."/>
            <person name="Hibbett D.S."/>
        </authorList>
    </citation>
    <scope>NUCLEOTIDE SEQUENCE [LARGE SCALE GENOMIC DNA]</scope>
    <source>
        <strain evidence="4 5">HHB14362 ss-1</strain>
    </source>
</reference>
<dbReference type="SMART" id="SM00355">
    <property type="entry name" value="ZnF_C2H2"/>
    <property type="match status" value="2"/>
</dbReference>
<feature type="region of interest" description="Disordered" evidence="2">
    <location>
        <begin position="160"/>
        <end position="181"/>
    </location>
</feature>
<feature type="region of interest" description="Disordered" evidence="2">
    <location>
        <begin position="70"/>
        <end position="133"/>
    </location>
</feature>
<dbReference type="Proteomes" id="UP000076761">
    <property type="component" value="Unassembled WGS sequence"/>
</dbReference>
<dbReference type="Pfam" id="PF00096">
    <property type="entry name" value="zf-C2H2"/>
    <property type="match status" value="2"/>
</dbReference>
<feature type="compositionally biased region" description="Polar residues" evidence="2">
    <location>
        <begin position="161"/>
        <end position="179"/>
    </location>
</feature>
<dbReference type="OrthoDB" id="8922241at2759"/>
<feature type="domain" description="C2H2-type" evidence="3">
    <location>
        <begin position="228"/>
        <end position="256"/>
    </location>
</feature>
<accession>A0A165V4X6</accession>
<evidence type="ECO:0000259" key="3">
    <source>
        <dbReference type="PROSITE" id="PS50157"/>
    </source>
</evidence>
<dbReference type="InParanoid" id="A0A165V4X6"/>
<proteinExistence type="predicted"/>
<evidence type="ECO:0000313" key="4">
    <source>
        <dbReference type="EMBL" id="KZT29161.1"/>
    </source>
</evidence>
<keyword evidence="1" id="KW-0863">Zinc-finger</keyword>
<dbReference type="PROSITE" id="PS00028">
    <property type="entry name" value="ZINC_FINGER_C2H2_1"/>
    <property type="match status" value="1"/>
</dbReference>
<feature type="compositionally biased region" description="Low complexity" evidence="2">
    <location>
        <begin position="121"/>
        <end position="132"/>
    </location>
</feature>
<gene>
    <name evidence="4" type="ORF">NEOLEDRAFT_1175465</name>
</gene>
<dbReference type="EMBL" id="KV425555">
    <property type="protein sequence ID" value="KZT29161.1"/>
    <property type="molecule type" value="Genomic_DNA"/>
</dbReference>
<dbReference type="AlphaFoldDB" id="A0A165V4X6"/>
<keyword evidence="1" id="KW-0862">Zinc</keyword>
<feature type="compositionally biased region" description="Low complexity" evidence="2">
    <location>
        <begin position="78"/>
        <end position="92"/>
    </location>
</feature>
<feature type="domain" description="C2H2-type" evidence="3">
    <location>
        <begin position="197"/>
        <end position="225"/>
    </location>
</feature>
<name>A0A165V4X6_9AGAM</name>
<dbReference type="GO" id="GO:0008270">
    <property type="term" value="F:zinc ion binding"/>
    <property type="evidence" value="ECO:0007669"/>
    <property type="project" value="UniProtKB-KW"/>
</dbReference>
<dbReference type="SUPFAM" id="SSF57667">
    <property type="entry name" value="beta-beta-alpha zinc fingers"/>
    <property type="match status" value="1"/>
</dbReference>
<organism evidence="4 5">
    <name type="scientific">Neolentinus lepideus HHB14362 ss-1</name>
    <dbReference type="NCBI Taxonomy" id="1314782"/>
    <lineage>
        <taxon>Eukaryota</taxon>
        <taxon>Fungi</taxon>
        <taxon>Dikarya</taxon>
        <taxon>Basidiomycota</taxon>
        <taxon>Agaricomycotina</taxon>
        <taxon>Agaricomycetes</taxon>
        <taxon>Gloeophyllales</taxon>
        <taxon>Gloeophyllaceae</taxon>
        <taxon>Neolentinus</taxon>
    </lineage>
</organism>
<evidence type="ECO:0000313" key="5">
    <source>
        <dbReference type="Proteomes" id="UP000076761"/>
    </source>
</evidence>
<protein>
    <recommendedName>
        <fullName evidence="3">C2H2-type domain-containing protein</fullName>
    </recommendedName>
</protein>
<feature type="region of interest" description="Disordered" evidence="2">
    <location>
        <begin position="224"/>
        <end position="257"/>
    </location>
</feature>
<keyword evidence="1" id="KW-0479">Metal-binding</keyword>
<dbReference type="PROSITE" id="PS50157">
    <property type="entry name" value="ZINC_FINGER_C2H2_2"/>
    <property type="match status" value="2"/>
</dbReference>
<evidence type="ECO:0000256" key="1">
    <source>
        <dbReference type="PROSITE-ProRule" id="PRU00042"/>
    </source>
</evidence>
<keyword evidence="5" id="KW-1185">Reference proteome</keyword>
<sequence>MLQSQDVQSAGMVSNYPGISYYPSTDMSAHPQAQSQQYPEMDYPQVPVIAYDAQRAYASQAGYVASDGGIDARHHRSYSSTSTSYSDPSSSYFHAGAMQQTSERGYSRQMDPDLNLYSQHSPSGTVPSSMSSAAASRFVPTPAETLQSYGSKAASAVHANRSGTYTASSRNTHSQSPMTIQIPEHTPGAAQLSAPRYQCDRCDTTFSRAHDRTRHIQTHHCPENQTRNKCQDCGRSFSRSDALKRHRDSGCRGPSPQ</sequence>
<dbReference type="STRING" id="1314782.A0A165V4X6"/>
<dbReference type="Gene3D" id="3.30.160.60">
    <property type="entry name" value="Classic Zinc Finger"/>
    <property type="match status" value="1"/>
</dbReference>